<reference evidence="1 2" key="1">
    <citation type="submission" date="2021-01" db="EMBL/GenBank/DDBJ databases">
        <title>WGS of actinomycetes isolated from Thailand.</title>
        <authorList>
            <person name="Thawai C."/>
        </authorList>
    </citation>
    <scope>NUCLEOTIDE SEQUENCE [LARGE SCALE GENOMIC DNA]</scope>
    <source>
        <strain evidence="1 2">CA1R205</strain>
    </source>
</reference>
<organism evidence="1 2">
    <name type="scientific">Streptomyces coffeae</name>
    <dbReference type="NCBI Taxonomy" id="621382"/>
    <lineage>
        <taxon>Bacteria</taxon>
        <taxon>Bacillati</taxon>
        <taxon>Actinomycetota</taxon>
        <taxon>Actinomycetes</taxon>
        <taxon>Kitasatosporales</taxon>
        <taxon>Streptomycetaceae</taxon>
        <taxon>Streptomyces</taxon>
    </lineage>
</organism>
<name>A0ABS1N8D5_9ACTN</name>
<protein>
    <submittedName>
        <fullName evidence="1">Uncharacterized protein</fullName>
    </submittedName>
</protein>
<gene>
    <name evidence="1" type="ORF">JK363_05840</name>
</gene>
<sequence>MTAARSVPIVVEGPEAVTSDLKLWGHAGLIHHCDGIHFLSPDERIGKLCKCPQSAADRRAQAKSGYGPHPSTNIFFRLADNFFLGVFKFHSTSWLLAENIQNIRNTLLNSHDKVLCELSIETVEFTPADGGLSMRYRKPAIKELTPRNEQSTS</sequence>
<dbReference type="Proteomes" id="UP000634229">
    <property type="component" value="Unassembled WGS sequence"/>
</dbReference>
<accession>A0ABS1N8D5</accession>
<keyword evidence="2" id="KW-1185">Reference proteome</keyword>
<evidence type="ECO:0000313" key="1">
    <source>
        <dbReference type="EMBL" id="MBL1096194.1"/>
    </source>
</evidence>
<evidence type="ECO:0000313" key="2">
    <source>
        <dbReference type="Proteomes" id="UP000634229"/>
    </source>
</evidence>
<dbReference type="EMBL" id="JAERRF010000003">
    <property type="protein sequence ID" value="MBL1096194.1"/>
    <property type="molecule type" value="Genomic_DNA"/>
</dbReference>
<proteinExistence type="predicted"/>
<comment type="caution">
    <text evidence="1">The sequence shown here is derived from an EMBL/GenBank/DDBJ whole genome shotgun (WGS) entry which is preliminary data.</text>
</comment>
<dbReference type="InterPro" id="IPR043991">
    <property type="entry name" value="Gp3-like"/>
</dbReference>
<dbReference type="Pfam" id="PF18897">
    <property type="entry name" value="Gp3-like"/>
    <property type="match status" value="1"/>
</dbReference>